<sequence>MDVVLDDSALIALGSGNILASRILHQAAESGSWRVHVALTALAEADRVRVGLASHVGMLGQVVFHPLDLAAVLAASGHAQSVGWCHTRHVAMPSPERPEGARVATIQPKAWDQAGVQVLDLSP</sequence>
<protein>
    <recommendedName>
        <fullName evidence="3">PIN domain-containing protein</fullName>
    </recommendedName>
</protein>
<gene>
    <name evidence="1" type="ORF">IQ63_15710</name>
</gene>
<organism evidence="1 2">
    <name type="scientific">Streptomyces acidiscabies</name>
    <dbReference type="NCBI Taxonomy" id="42234"/>
    <lineage>
        <taxon>Bacteria</taxon>
        <taxon>Bacillati</taxon>
        <taxon>Actinomycetota</taxon>
        <taxon>Actinomycetes</taxon>
        <taxon>Kitasatosporales</taxon>
        <taxon>Streptomycetaceae</taxon>
        <taxon>Streptomyces</taxon>
    </lineage>
</organism>
<dbReference type="AlphaFoldDB" id="A0A0L0KAD2"/>
<accession>A0A0L0KAD2</accession>
<dbReference type="OrthoDB" id="3214375at2"/>
<reference evidence="2" key="1">
    <citation type="submission" date="2014-07" db="EMBL/GenBank/DDBJ databases">
        <title>Genome sequencing of plant-pathogenic Streptomyces species.</title>
        <authorList>
            <person name="Harrison J."/>
            <person name="Sapp M."/>
            <person name="Thwaites R."/>
            <person name="Studholme D.J."/>
        </authorList>
    </citation>
    <scope>NUCLEOTIDE SEQUENCE [LARGE SCALE GENOMIC DNA]</scope>
    <source>
        <strain evidence="2">NCPPB 4445</strain>
    </source>
</reference>
<dbReference type="Proteomes" id="UP000037151">
    <property type="component" value="Unassembled WGS sequence"/>
</dbReference>
<dbReference type="PATRIC" id="fig|42234.21.peg.3233"/>
<proteinExistence type="predicted"/>
<evidence type="ECO:0000313" key="2">
    <source>
        <dbReference type="Proteomes" id="UP000037151"/>
    </source>
</evidence>
<name>A0A0L0KAD2_9ACTN</name>
<dbReference type="EMBL" id="JPPY01000106">
    <property type="protein sequence ID" value="KND34595.1"/>
    <property type="molecule type" value="Genomic_DNA"/>
</dbReference>
<evidence type="ECO:0000313" key="1">
    <source>
        <dbReference type="EMBL" id="KND34595.1"/>
    </source>
</evidence>
<comment type="caution">
    <text evidence="1">The sequence shown here is derived from an EMBL/GenBank/DDBJ whole genome shotgun (WGS) entry which is preliminary data.</text>
</comment>
<evidence type="ECO:0008006" key="3">
    <source>
        <dbReference type="Google" id="ProtNLM"/>
    </source>
</evidence>